<evidence type="ECO:0000313" key="11">
    <source>
        <dbReference type="EMBL" id="ASP37634.1"/>
    </source>
</evidence>
<gene>
    <name evidence="11" type="ORF">CHH28_02640</name>
</gene>
<feature type="signal peptide" evidence="9">
    <location>
        <begin position="1"/>
        <end position="27"/>
    </location>
</feature>
<keyword evidence="5" id="KW-0146">Chitin degradation</keyword>
<dbReference type="EC" id="3.2.1.14" evidence="3"/>
<comment type="catalytic activity">
    <reaction evidence="1">
        <text>Random endo-hydrolysis of N-acetyl-beta-D-glucosaminide (1-&gt;4)-beta-linkages in chitin and chitodextrins.</text>
        <dbReference type="EC" id="3.2.1.14"/>
    </reaction>
</comment>
<keyword evidence="12" id="KW-1185">Reference proteome</keyword>
<sequence length="577" mass="62627">MPITRLSLSTVFIVNLGLAAGVPAAMAKDDLQMESLTQPATPSIAWIGEQNISAGPKDFTLKWNLWYGANGSRWYLYQDGEQIHQADISKNSPNAQSGSTQVTVSKNGNYRYQVKLCDVSASGELCSLSAEATVKVAGGPTDGDDLDYSDWPKPLKQNNQAYQNSSGKQVGAYFVEWGIYGRDYQVADIPSTNLTHLYYGFIPVCGPNDSLAQANPQGYSALVSQCANKQDYEVVVHDKFAALEKSYPGDVWDQEVRGIFGQLYRLSNAQPDLVILPSVGGWTLSDPLYDIGTDAAARDIFIDSMIAFIKKYDFFDGIDIDWEFPGGGGANPALGSPQDGAGFVVLMKELRQALDALSQETGRNYQLTAAMSGGVEKLSQVDWEQAAQYMDYINIMTYDYYGAWNGVLGHQTGLYAAPDAAIDGFSAHDAVQHLLSRNVPAEKIGLGAAMYGRGWKNVSGGQPDDPFSGTGGDGISGSWEKGIEDYKVIEQKYMGGVDGTGIDGFQLFWDDIAKASYLWNYSAGTLITFDTPRSVKAKGQYVRTNNLGGIFAWEIDADNGHILNAMHQGLGHSQVGQ</sequence>
<dbReference type="SUPFAM" id="SSF54556">
    <property type="entry name" value="Chitinase insertion domain"/>
    <property type="match status" value="1"/>
</dbReference>
<dbReference type="Gene3D" id="2.60.40.10">
    <property type="entry name" value="Immunoglobulins"/>
    <property type="match status" value="1"/>
</dbReference>
<dbReference type="InterPro" id="IPR029070">
    <property type="entry name" value="Chitinase_insertion_sf"/>
</dbReference>
<feature type="domain" description="GH18" evidence="10">
    <location>
        <begin position="168"/>
        <end position="573"/>
    </location>
</feature>
<dbReference type="SUPFAM" id="SSF81296">
    <property type="entry name" value="E set domains"/>
    <property type="match status" value="1"/>
</dbReference>
<dbReference type="GO" id="GO:0008843">
    <property type="term" value="F:endochitinase activity"/>
    <property type="evidence" value="ECO:0007669"/>
    <property type="project" value="UniProtKB-EC"/>
</dbReference>
<dbReference type="GO" id="GO:0008061">
    <property type="term" value="F:chitin binding"/>
    <property type="evidence" value="ECO:0007669"/>
    <property type="project" value="InterPro"/>
</dbReference>
<evidence type="ECO:0000256" key="1">
    <source>
        <dbReference type="ARBA" id="ARBA00000822"/>
    </source>
</evidence>
<evidence type="ECO:0000256" key="7">
    <source>
        <dbReference type="ARBA" id="ARBA00023326"/>
    </source>
</evidence>
<dbReference type="SMART" id="SM00636">
    <property type="entry name" value="Glyco_18"/>
    <property type="match status" value="1"/>
</dbReference>
<dbReference type="GO" id="GO:0000272">
    <property type="term" value="P:polysaccharide catabolic process"/>
    <property type="evidence" value="ECO:0007669"/>
    <property type="project" value="UniProtKB-KW"/>
</dbReference>
<accession>A0A222FGM5</accession>
<evidence type="ECO:0000313" key="12">
    <source>
        <dbReference type="Proteomes" id="UP000202440"/>
    </source>
</evidence>
<dbReference type="InterPro" id="IPR013540">
    <property type="entry name" value="ChitinaseA_N"/>
</dbReference>
<dbReference type="Proteomes" id="UP000202440">
    <property type="component" value="Chromosome"/>
</dbReference>
<evidence type="ECO:0000256" key="5">
    <source>
        <dbReference type="ARBA" id="ARBA00023024"/>
    </source>
</evidence>
<evidence type="ECO:0000256" key="4">
    <source>
        <dbReference type="ARBA" id="ARBA00022801"/>
    </source>
</evidence>
<evidence type="ECO:0000256" key="9">
    <source>
        <dbReference type="SAM" id="SignalP"/>
    </source>
</evidence>
<keyword evidence="6 8" id="KW-0326">Glycosidase</keyword>
<proteinExistence type="inferred from homology"/>
<dbReference type="InterPro" id="IPR017853">
    <property type="entry name" value="GH"/>
</dbReference>
<evidence type="ECO:0000259" key="10">
    <source>
        <dbReference type="PROSITE" id="PS51910"/>
    </source>
</evidence>
<dbReference type="InterPro" id="IPR014756">
    <property type="entry name" value="Ig_E-set"/>
</dbReference>
<protein>
    <recommendedName>
        <fullName evidence="3">chitinase</fullName>
        <ecNumber evidence="3">3.2.1.14</ecNumber>
    </recommendedName>
</protein>
<dbReference type="AlphaFoldDB" id="A0A222FGM5"/>
<organism evidence="11 12">
    <name type="scientific">Bacterioplanes sanyensis</name>
    <dbReference type="NCBI Taxonomy" id="1249553"/>
    <lineage>
        <taxon>Bacteria</taxon>
        <taxon>Pseudomonadati</taxon>
        <taxon>Pseudomonadota</taxon>
        <taxon>Gammaproteobacteria</taxon>
        <taxon>Oceanospirillales</taxon>
        <taxon>Oceanospirillaceae</taxon>
        <taxon>Bacterioplanes</taxon>
    </lineage>
</organism>
<dbReference type="InterPro" id="IPR011583">
    <property type="entry name" value="Chitinase_II/V-like_cat"/>
</dbReference>
<dbReference type="InterPro" id="IPR001579">
    <property type="entry name" value="Glyco_hydro_18_chit_AS"/>
</dbReference>
<evidence type="ECO:0000256" key="3">
    <source>
        <dbReference type="ARBA" id="ARBA00012729"/>
    </source>
</evidence>
<dbReference type="SUPFAM" id="SSF51445">
    <property type="entry name" value="(Trans)glycosidases"/>
    <property type="match status" value="1"/>
</dbReference>
<dbReference type="InterPro" id="IPR001223">
    <property type="entry name" value="Glyco_hydro18_cat"/>
</dbReference>
<keyword evidence="4 8" id="KW-0378">Hydrolase</keyword>
<evidence type="ECO:0000256" key="8">
    <source>
        <dbReference type="RuleBase" id="RU000489"/>
    </source>
</evidence>
<comment type="similarity">
    <text evidence="2">Belongs to the glycosyl hydrolase 18 family. Chitinase class II subfamily.</text>
</comment>
<dbReference type="PROSITE" id="PS01095">
    <property type="entry name" value="GH18_1"/>
    <property type="match status" value="1"/>
</dbReference>
<dbReference type="Pfam" id="PF08329">
    <property type="entry name" value="ChitinaseA_N"/>
    <property type="match status" value="1"/>
</dbReference>
<dbReference type="InterPro" id="IPR050314">
    <property type="entry name" value="Glycosyl_Hydrlase_18"/>
</dbReference>
<keyword evidence="7" id="KW-0119">Carbohydrate metabolism</keyword>
<reference evidence="11 12" key="1">
    <citation type="submission" date="2017-07" db="EMBL/GenBank/DDBJ databases">
        <title>Annotated genome sequence of Bacterioplanes sanyensis isolated from Red Sea.</title>
        <authorList>
            <person name="Rehman Z.U."/>
        </authorList>
    </citation>
    <scope>NUCLEOTIDE SEQUENCE [LARGE SCALE GENOMIC DNA]</scope>
    <source>
        <strain evidence="11 12">NV9</strain>
    </source>
</reference>
<dbReference type="GO" id="GO:0006032">
    <property type="term" value="P:chitin catabolic process"/>
    <property type="evidence" value="ECO:0007669"/>
    <property type="project" value="UniProtKB-KW"/>
</dbReference>
<dbReference type="KEGG" id="bsan:CHH28_02640"/>
<name>A0A222FGM5_9GAMM</name>
<dbReference type="PANTHER" id="PTHR11177">
    <property type="entry name" value="CHITINASE"/>
    <property type="match status" value="1"/>
</dbReference>
<dbReference type="InterPro" id="IPR013783">
    <property type="entry name" value="Ig-like_fold"/>
</dbReference>
<dbReference type="Pfam" id="PF00704">
    <property type="entry name" value="Glyco_hydro_18"/>
    <property type="match status" value="1"/>
</dbReference>
<dbReference type="Gene3D" id="3.20.20.80">
    <property type="entry name" value="Glycosidases"/>
    <property type="match status" value="1"/>
</dbReference>
<dbReference type="Gene3D" id="3.10.50.10">
    <property type="match status" value="1"/>
</dbReference>
<keyword evidence="7" id="KW-0624">Polysaccharide degradation</keyword>
<evidence type="ECO:0000256" key="6">
    <source>
        <dbReference type="ARBA" id="ARBA00023295"/>
    </source>
</evidence>
<dbReference type="PANTHER" id="PTHR11177:SF317">
    <property type="entry name" value="CHITINASE 12-RELATED"/>
    <property type="match status" value="1"/>
</dbReference>
<dbReference type="RefSeq" id="WP_094058848.1">
    <property type="nucleotide sequence ID" value="NZ_CP022530.1"/>
</dbReference>
<feature type="chain" id="PRO_5013279334" description="chitinase" evidence="9">
    <location>
        <begin position="28"/>
        <end position="577"/>
    </location>
</feature>
<dbReference type="CDD" id="cd06548">
    <property type="entry name" value="GH18_chitinase"/>
    <property type="match status" value="1"/>
</dbReference>
<dbReference type="PROSITE" id="PS51910">
    <property type="entry name" value="GH18_2"/>
    <property type="match status" value="1"/>
</dbReference>
<keyword evidence="9" id="KW-0732">Signal</keyword>
<dbReference type="OrthoDB" id="9775889at2"/>
<dbReference type="EMBL" id="CP022530">
    <property type="protein sequence ID" value="ASP37634.1"/>
    <property type="molecule type" value="Genomic_DNA"/>
</dbReference>
<evidence type="ECO:0000256" key="2">
    <source>
        <dbReference type="ARBA" id="ARBA00009121"/>
    </source>
</evidence>